<dbReference type="PROSITE" id="PS51755">
    <property type="entry name" value="OMPR_PHOB"/>
    <property type="match status" value="1"/>
</dbReference>
<evidence type="ECO:0000313" key="12">
    <source>
        <dbReference type="EMBL" id="RLQ13957.1"/>
    </source>
</evidence>
<dbReference type="SUPFAM" id="SSF52172">
    <property type="entry name" value="CheY-like"/>
    <property type="match status" value="1"/>
</dbReference>
<evidence type="ECO:0000256" key="3">
    <source>
        <dbReference type="ARBA" id="ARBA00023012"/>
    </source>
</evidence>
<keyword evidence="2 7" id="KW-0597">Phosphoprotein</keyword>
<dbReference type="InterPro" id="IPR001789">
    <property type="entry name" value="Sig_transdc_resp-reg_receiver"/>
</dbReference>
<proteinExistence type="predicted"/>
<dbReference type="InterPro" id="IPR039420">
    <property type="entry name" value="WalR-like"/>
</dbReference>
<dbReference type="CDD" id="cd00383">
    <property type="entry name" value="trans_reg_C"/>
    <property type="match status" value="1"/>
</dbReference>
<dbReference type="PROSITE" id="PS50110">
    <property type="entry name" value="RESPONSE_REGULATORY"/>
    <property type="match status" value="1"/>
</dbReference>
<dbReference type="EMBL" id="LQYV01000006">
    <property type="protein sequence ID" value="KYD30099.1"/>
    <property type="molecule type" value="Genomic_DNA"/>
</dbReference>
<evidence type="ECO:0000313" key="11">
    <source>
        <dbReference type="EMBL" id="KYD30099.1"/>
    </source>
</evidence>
<evidence type="ECO:0000259" key="9">
    <source>
        <dbReference type="PROSITE" id="PS50110"/>
    </source>
</evidence>
<dbReference type="CDD" id="cd17574">
    <property type="entry name" value="REC_OmpR"/>
    <property type="match status" value="1"/>
</dbReference>
<dbReference type="GO" id="GO:0005829">
    <property type="term" value="C:cytosol"/>
    <property type="evidence" value="ECO:0007669"/>
    <property type="project" value="TreeGrafter"/>
</dbReference>
<comment type="subcellular location">
    <subcellularLocation>
        <location evidence="1">Cytoplasm</location>
    </subcellularLocation>
</comment>
<gene>
    <name evidence="11" type="ORF">B4109_1482</name>
    <name evidence="12" type="ORF">D9548_08345</name>
</gene>
<dbReference type="Gene3D" id="6.10.250.690">
    <property type="match status" value="1"/>
</dbReference>
<dbReference type="PANTHER" id="PTHR48111:SF73">
    <property type="entry name" value="ALKALINE PHOSPHATASE SYNTHESIS TRANSCRIPTIONAL REGULATORY PROTEIN PHOP"/>
    <property type="match status" value="1"/>
</dbReference>
<dbReference type="Pfam" id="PF00486">
    <property type="entry name" value="Trans_reg_C"/>
    <property type="match status" value="1"/>
</dbReference>
<dbReference type="GeneID" id="89612939"/>
<evidence type="ECO:0000256" key="8">
    <source>
        <dbReference type="PROSITE-ProRule" id="PRU01091"/>
    </source>
</evidence>
<feature type="domain" description="OmpR/PhoB-type" evidence="10">
    <location>
        <begin position="123"/>
        <end position="223"/>
    </location>
</feature>
<feature type="modified residue" description="4-aspartylphosphate" evidence="7">
    <location>
        <position position="52"/>
    </location>
</feature>
<sequence length="226" mass="25953">MYTLLLVDDEERMLDLLELYLAPNGYRCVKRRSGAEAIDYLRRHHADLVLLDVMMPELEGWETCRRIRSFSNVPIMMVTARDETADIVQGLKIGADDYVTKPFDEAELLARIEAVLRRTAGGRSAIRAAGLVWDEEEHTVRYEDKPIALTPKEFAILGLLLKHPNQVFSRGQIIASLWGYLADTEERTVDSHMKNIREKLRKAGFPVDDYLQTVWGVGYKWEGRKS</sequence>
<dbReference type="InterPro" id="IPR036388">
    <property type="entry name" value="WH-like_DNA-bd_sf"/>
</dbReference>
<keyword evidence="5 8" id="KW-0238">DNA-binding</keyword>
<dbReference type="Proteomes" id="UP000075424">
    <property type="component" value="Unassembled WGS sequence"/>
</dbReference>
<keyword evidence="6" id="KW-0804">Transcription</keyword>
<evidence type="ECO:0000256" key="6">
    <source>
        <dbReference type="ARBA" id="ARBA00023163"/>
    </source>
</evidence>
<protein>
    <submittedName>
        <fullName evidence="12">DNA-binding response regulator</fullName>
    </submittedName>
</protein>
<dbReference type="GO" id="GO:0000976">
    <property type="term" value="F:transcription cis-regulatory region binding"/>
    <property type="evidence" value="ECO:0007669"/>
    <property type="project" value="TreeGrafter"/>
</dbReference>
<comment type="caution">
    <text evidence="12">The sequence shown here is derived from an EMBL/GenBank/DDBJ whole genome shotgun (WGS) entry which is preliminary data.</text>
</comment>
<dbReference type="GO" id="GO:0000156">
    <property type="term" value="F:phosphorelay response regulator activity"/>
    <property type="evidence" value="ECO:0007669"/>
    <property type="project" value="TreeGrafter"/>
</dbReference>
<reference evidence="12 14" key="2">
    <citation type="submission" date="2018-10" db="EMBL/GenBank/DDBJ databases">
        <title>Geobacillus stearothermophilus in processing lines of powdered infant formula.</title>
        <authorList>
            <person name="Rhee M.S."/>
            <person name="Choi I.-G."/>
            <person name="Cho T.J."/>
            <person name="Park B."/>
        </authorList>
    </citation>
    <scope>NUCLEOTIDE SEQUENCE [LARGE SCALE GENOMIC DNA]</scope>
    <source>
        <strain evidence="12 14">FHS-PPGT130</strain>
    </source>
</reference>
<evidence type="ECO:0000256" key="1">
    <source>
        <dbReference type="ARBA" id="ARBA00004496"/>
    </source>
</evidence>
<dbReference type="InterPro" id="IPR001867">
    <property type="entry name" value="OmpR/PhoB-type_DNA-bd"/>
</dbReference>
<evidence type="ECO:0000313" key="13">
    <source>
        <dbReference type="Proteomes" id="UP000075424"/>
    </source>
</evidence>
<keyword evidence="4" id="KW-0805">Transcription regulation</keyword>
<accession>A0A0K9HY44</accession>
<dbReference type="GO" id="GO:0032993">
    <property type="term" value="C:protein-DNA complex"/>
    <property type="evidence" value="ECO:0007669"/>
    <property type="project" value="TreeGrafter"/>
</dbReference>
<evidence type="ECO:0000256" key="7">
    <source>
        <dbReference type="PROSITE-ProRule" id="PRU00169"/>
    </source>
</evidence>
<dbReference type="Gene3D" id="3.40.50.2300">
    <property type="match status" value="1"/>
</dbReference>
<evidence type="ECO:0000256" key="4">
    <source>
        <dbReference type="ARBA" id="ARBA00023015"/>
    </source>
</evidence>
<evidence type="ECO:0000256" key="5">
    <source>
        <dbReference type="ARBA" id="ARBA00023125"/>
    </source>
</evidence>
<dbReference type="RefSeq" id="WP_033014152.1">
    <property type="nucleotide sequence ID" value="NZ_CBCSGJ010000008.1"/>
</dbReference>
<dbReference type="SMART" id="SM00862">
    <property type="entry name" value="Trans_reg_C"/>
    <property type="match status" value="1"/>
</dbReference>
<feature type="DNA-binding region" description="OmpR/PhoB-type" evidence="8">
    <location>
        <begin position="123"/>
        <end position="223"/>
    </location>
</feature>
<dbReference type="Gene3D" id="1.10.10.10">
    <property type="entry name" value="Winged helix-like DNA-binding domain superfamily/Winged helix DNA-binding domain"/>
    <property type="match status" value="1"/>
</dbReference>
<dbReference type="InterPro" id="IPR011006">
    <property type="entry name" value="CheY-like_superfamily"/>
</dbReference>
<dbReference type="FunFam" id="1.10.10.10:FF:000018">
    <property type="entry name" value="DNA-binding response regulator ResD"/>
    <property type="match status" value="1"/>
</dbReference>
<organism evidence="12 14">
    <name type="scientific">Geobacillus stearothermophilus</name>
    <name type="common">Bacillus stearothermophilus</name>
    <dbReference type="NCBI Taxonomy" id="1422"/>
    <lineage>
        <taxon>Bacteria</taxon>
        <taxon>Bacillati</taxon>
        <taxon>Bacillota</taxon>
        <taxon>Bacilli</taxon>
        <taxon>Bacillales</taxon>
        <taxon>Anoxybacillaceae</taxon>
        <taxon>Geobacillus</taxon>
    </lineage>
</organism>
<feature type="domain" description="Response regulatory" evidence="9">
    <location>
        <begin position="3"/>
        <end position="116"/>
    </location>
</feature>
<dbReference type="FunFam" id="3.40.50.2300:FF:000001">
    <property type="entry name" value="DNA-binding response regulator PhoB"/>
    <property type="match status" value="1"/>
</dbReference>
<reference evidence="11 13" key="1">
    <citation type="submission" date="2016-01" db="EMBL/GenBank/DDBJ databases">
        <title>Draft Genome Sequences of Seven Thermophilic Sporeformers Isolated from Foods.</title>
        <authorList>
            <person name="Berendsen E.M."/>
            <person name="Wells-Bennik M.H."/>
            <person name="Krawcyk A.O."/>
            <person name="De Jong A."/>
            <person name="Holsappel S."/>
            <person name="Eijlander R.T."/>
            <person name="Kuipers O.P."/>
        </authorList>
    </citation>
    <scope>NUCLEOTIDE SEQUENCE [LARGE SCALE GENOMIC DNA]</scope>
    <source>
        <strain evidence="11 13">B4109</strain>
    </source>
</reference>
<dbReference type="PANTHER" id="PTHR48111">
    <property type="entry name" value="REGULATOR OF RPOS"/>
    <property type="match status" value="1"/>
</dbReference>
<name>A0A0K9HY44_GEOSE</name>
<dbReference type="AlphaFoldDB" id="A0A0K9HY44"/>
<dbReference type="PATRIC" id="fig|1422.14.peg.2360"/>
<dbReference type="Proteomes" id="UP000266922">
    <property type="component" value="Unassembled WGS sequence"/>
</dbReference>
<evidence type="ECO:0000313" key="14">
    <source>
        <dbReference type="Proteomes" id="UP000266922"/>
    </source>
</evidence>
<dbReference type="EMBL" id="RCTJ01000024">
    <property type="protein sequence ID" value="RLQ13957.1"/>
    <property type="molecule type" value="Genomic_DNA"/>
</dbReference>
<dbReference type="GO" id="GO:0006355">
    <property type="term" value="P:regulation of DNA-templated transcription"/>
    <property type="evidence" value="ECO:0007669"/>
    <property type="project" value="InterPro"/>
</dbReference>
<dbReference type="SMART" id="SM00448">
    <property type="entry name" value="REC"/>
    <property type="match status" value="1"/>
</dbReference>
<keyword evidence="3" id="KW-0902">Two-component regulatory system</keyword>
<evidence type="ECO:0000256" key="2">
    <source>
        <dbReference type="ARBA" id="ARBA00022553"/>
    </source>
</evidence>
<evidence type="ECO:0000259" key="10">
    <source>
        <dbReference type="PROSITE" id="PS51755"/>
    </source>
</evidence>
<dbReference type="Pfam" id="PF00072">
    <property type="entry name" value="Response_reg"/>
    <property type="match status" value="1"/>
</dbReference>